<dbReference type="Gene3D" id="3.90.550.10">
    <property type="entry name" value="Spore Coat Polysaccharide Biosynthesis Protein SpsA, Chain A"/>
    <property type="match status" value="1"/>
</dbReference>
<dbReference type="SUPFAM" id="SSF53448">
    <property type="entry name" value="Nucleotide-diphospho-sugar transferases"/>
    <property type="match status" value="1"/>
</dbReference>
<dbReference type="InterPro" id="IPR030934">
    <property type="entry name" value="Intein_C"/>
</dbReference>
<comment type="caution">
    <text evidence="1">The sequence shown here is derived from an EMBL/GenBank/DDBJ whole genome shotgun (WGS) entry which is preliminary data.</text>
</comment>
<organism evidence="1 2">
    <name type="scientific">bacterium (Candidatus Gribaldobacteria) CG_4_10_14_0_8_um_filter_33_9</name>
    <dbReference type="NCBI Taxonomy" id="2014266"/>
    <lineage>
        <taxon>Bacteria</taxon>
        <taxon>Candidatus Gribaldobacteria</taxon>
    </lineage>
</organism>
<dbReference type="InterPro" id="IPR011009">
    <property type="entry name" value="Kinase-like_dom_sf"/>
</dbReference>
<name>A0A2M7RPE4_9BACT</name>
<dbReference type="SUPFAM" id="SSF56112">
    <property type="entry name" value="Protein kinase-like (PK-like)"/>
    <property type="match status" value="1"/>
</dbReference>
<protein>
    <submittedName>
        <fullName evidence="1">Nucleoside-diphosphate-sugar pyrophosphorylase</fullName>
    </submittedName>
</protein>
<sequence length="517" mass="60613">MLIFIPTSGLGSRLGGLTKYTNKALLKIGDKPAISHIIDLYPDGEFVIALGYLGDYVKQFLELAYPDKKFEFVYVDPYEGSGSSLLKSMSFAENNLQSPFIFNTCDTILTKAPPPPFTNWMACARSNKPDVFRTVSINKDNIIKINEKGEMNYDYAYTGVAGIYNYSEFWAELNNIIKINSSTDLSDCHVFMNLLSNFNIKLWVVDDWHDTGTVETLNKTRRFFNREYNVLDKHEEAIYFLDDNVIKFFNDSSLCKNRVRRSTLLTGLIPKIISSSDNFYKYEFVQGKLLSHVITESRLECLLDWAEKNLWLPSDIISLDFKIKCKHFYIDKTNQRLENYFEQINRQDECNIINNIEIPKYKDIFNKIDWERLCSSQPTMFHGDFILDNILYKDDGFVLLDWRQDFSGEIAAGDRYYDLAKFNHNLIFNHDIVSDNCFSIEFKNEMIFCDIHRSHNLTIIQQKFIDLLEKRGYDLYKIKILTPLIWLNMAPLHLYPLNKFLFYFGKYNLWRELCSCT</sequence>
<dbReference type="AlphaFoldDB" id="A0A2M7RPE4"/>
<dbReference type="PROSITE" id="PS50818">
    <property type="entry name" value="INTEIN_C_TER"/>
    <property type="match status" value="1"/>
</dbReference>
<evidence type="ECO:0000313" key="2">
    <source>
        <dbReference type="Proteomes" id="UP000229371"/>
    </source>
</evidence>
<dbReference type="InterPro" id="IPR029044">
    <property type="entry name" value="Nucleotide-diphossugar_trans"/>
</dbReference>
<gene>
    <name evidence="1" type="ORF">COY61_00980</name>
</gene>
<reference evidence="2" key="1">
    <citation type="submission" date="2017-09" db="EMBL/GenBank/DDBJ databases">
        <title>Depth-based differentiation of microbial function through sediment-hosted aquifers and enrichment of novel symbionts in the deep terrestrial subsurface.</title>
        <authorList>
            <person name="Probst A.J."/>
            <person name="Ladd B."/>
            <person name="Jarett J.K."/>
            <person name="Geller-Mcgrath D.E."/>
            <person name="Sieber C.M.K."/>
            <person name="Emerson J.B."/>
            <person name="Anantharaman K."/>
            <person name="Thomas B.C."/>
            <person name="Malmstrom R."/>
            <person name="Stieglmeier M."/>
            <person name="Klingl A."/>
            <person name="Woyke T."/>
            <person name="Ryan C.M."/>
            <person name="Banfield J.F."/>
        </authorList>
    </citation>
    <scope>NUCLEOTIDE SEQUENCE [LARGE SCALE GENOMIC DNA]</scope>
</reference>
<dbReference type="EMBL" id="PFMI01000027">
    <property type="protein sequence ID" value="PIZ00986.1"/>
    <property type="molecule type" value="Genomic_DNA"/>
</dbReference>
<accession>A0A2M7RPE4</accession>
<evidence type="ECO:0000313" key="1">
    <source>
        <dbReference type="EMBL" id="PIZ00986.1"/>
    </source>
</evidence>
<dbReference type="Proteomes" id="UP000229371">
    <property type="component" value="Unassembled WGS sequence"/>
</dbReference>
<proteinExistence type="predicted"/>